<dbReference type="InParanoid" id="E2A645"/>
<feature type="compositionally biased region" description="Basic and acidic residues" evidence="1">
    <location>
        <begin position="581"/>
        <end position="597"/>
    </location>
</feature>
<dbReference type="EMBL" id="GL437108">
    <property type="protein sequence ID" value="EFN71104.1"/>
    <property type="molecule type" value="Genomic_DNA"/>
</dbReference>
<protein>
    <submittedName>
        <fullName evidence="2">Uncharacterized protein</fullName>
    </submittedName>
</protein>
<accession>E2A645</accession>
<reference evidence="2 3" key="1">
    <citation type="journal article" date="2010" name="Science">
        <title>Genomic comparison of the ants Camponotus floridanus and Harpegnathos saltator.</title>
        <authorList>
            <person name="Bonasio R."/>
            <person name="Zhang G."/>
            <person name="Ye C."/>
            <person name="Mutti N.S."/>
            <person name="Fang X."/>
            <person name="Qin N."/>
            <person name="Donahue G."/>
            <person name="Yang P."/>
            <person name="Li Q."/>
            <person name="Li C."/>
            <person name="Zhang P."/>
            <person name="Huang Z."/>
            <person name="Berger S.L."/>
            <person name="Reinberg D."/>
            <person name="Wang J."/>
            <person name="Liebig J."/>
        </authorList>
    </citation>
    <scope>NUCLEOTIDE SEQUENCE [LARGE SCALE GENOMIC DNA]</scope>
    <source>
        <strain evidence="3">C129</strain>
    </source>
</reference>
<evidence type="ECO:0000256" key="1">
    <source>
        <dbReference type="SAM" id="MobiDB-lite"/>
    </source>
</evidence>
<dbReference type="Proteomes" id="UP000000311">
    <property type="component" value="Unassembled WGS sequence"/>
</dbReference>
<evidence type="ECO:0000313" key="3">
    <source>
        <dbReference type="Proteomes" id="UP000000311"/>
    </source>
</evidence>
<dbReference type="AlphaFoldDB" id="E2A645"/>
<proteinExistence type="predicted"/>
<evidence type="ECO:0000313" key="2">
    <source>
        <dbReference type="EMBL" id="EFN71104.1"/>
    </source>
</evidence>
<name>E2A645_CAMFO</name>
<organism evidence="3">
    <name type="scientific">Camponotus floridanus</name>
    <name type="common">Florida carpenter ant</name>
    <dbReference type="NCBI Taxonomy" id="104421"/>
    <lineage>
        <taxon>Eukaryota</taxon>
        <taxon>Metazoa</taxon>
        <taxon>Ecdysozoa</taxon>
        <taxon>Arthropoda</taxon>
        <taxon>Hexapoda</taxon>
        <taxon>Insecta</taxon>
        <taxon>Pterygota</taxon>
        <taxon>Neoptera</taxon>
        <taxon>Endopterygota</taxon>
        <taxon>Hymenoptera</taxon>
        <taxon>Apocrita</taxon>
        <taxon>Aculeata</taxon>
        <taxon>Formicoidea</taxon>
        <taxon>Formicidae</taxon>
        <taxon>Formicinae</taxon>
        <taxon>Camponotus</taxon>
    </lineage>
</organism>
<sequence>MCGSLKGGIIMMVCKDNIPPNEIIECYNRINLEPYLSDGLLLMKAANIYVLHLYGSRKLTATALLRREHRRSPILLLCGTSGRVHETIDDLSKVSRNTHPSSVSRFWQNAQLSYEPRVSLRKSVAESSLILSGLKFPARDKTALRYSLAIFWDKGNLQMVVAGIEDTQPQILSRRGMAVIVLGLVAYLEWFGLYTVTGEDGEGKCEEEEEAVLTLGRGEKDEILLQNSHRSDTDLSRYYPPFFFGCAFQAWRSETMVERYRTEGSIENHRGEDDRTGSISHGTKKEEWSGFIAAPEVVFVRSAKMEGRRRKRPRKVASERASGHYAATIASLSTVCNVTCLRGLAEASQMFLLASFSPSIKQLSLTPIAVYGQTSDSNKFVGRIGRSNLIQSNNYEIMRKARRRTRIPETINESLLMNKIVGRVADRSACNRKENRIKRALNGAIIRGNGDEGAAEKRAKWTSWGGNGGYCEDVPGYRGELTRARNYDGPEEFLAESHTEYVYSYFLTRDRNVMGLFPRPFLRVSSGIREHRRPIETRASHTIEKPISPKIRDILLAVIESILARQKRKRAFSTRSPGNTDVDRTLDGTSGEEKAGPAFRRDLRPHFHEFEITRGDVTSVHAAYGVRLPHFSQSDTPCLAIALFLLQSQGRIRYKENPRKDL</sequence>
<gene>
    <name evidence="2" type="ORF">EAG_06259</name>
</gene>
<keyword evidence="3" id="KW-1185">Reference proteome</keyword>
<feature type="region of interest" description="Disordered" evidence="1">
    <location>
        <begin position="569"/>
        <end position="597"/>
    </location>
</feature>